<comment type="similarity">
    <text evidence="1">Belongs to the CCDC53 family.</text>
</comment>
<protein>
    <submittedName>
        <fullName evidence="2">WASH complex subunit 3</fullName>
    </submittedName>
</protein>
<sequence>MDSDGLPMIGAGVDYTQVGAIHQKRTLAFINYFITNTISFLNNFSRSCEVRLQKFNTKLQRLEACMEILEAKLSSIPALDEVSTVVNQSDGPGVSLERNTTADTTLPQAAITEEVNVGELPQVPDESSGLIRAKDDPTFKKFFKMLQVGVPEAAVKLKMQAEGLDPNVLSNPDQLLQPATKEEAEVLKSEQSDSE</sequence>
<dbReference type="GO" id="GO:0006887">
    <property type="term" value="P:exocytosis"/>
    <property type="evidence" value="ECO:0007669"/>
    <property type="project" value="TreeGrafter"/>
</dbReference>
<evidence type="ECO:0000313" key="3">
    <source>
        <dbReference type="Proteomes" id="UP001219518"/>
    </source>
</evidence>
<dbReference type="Gene3D" id="1.20.5.110">
    <property type="match status" value="1"/>
</dbReference>
<gene>
    <name evidence="2" type="ORF">KUF71_003781</name>
</gene>
<proteinExistence type="inferred from homology"/>
<dbReference type="Pfam" id="PF10152">
    <property type="entry name" value="CCDC53"/>
    <property type="match status" value="1"/>
</dbReference>
<keyword evidence="3" id="KW-1185">Reference proteome</keyword>
<reference evidence="2" key="1">
    <citation type="submission" date="2021-07" db="EMBL/GenBank/DDBJ databases">
        <authorList>
            <person name="Catto M.A."/>
            <person name="Jacobson A."/>
            <person name="Kennedy G."/>
            <person name="Labadie P."/>
            <person name="Hunt B.G."/>
            <person name="Srinivasan R."/>
        </authorList>
    </citation>
    <scope>NUCLEOTIDE SEQUENCE</scope>
    <source>
        <strain evidence="2">PL_HMW_Pooled</strain>
        <tissue evidence="2">Head</tissue>
    </source>
</reference>
<dbReference type="PANTHER" id="PTHR13015">
    <property type="entry name" value="PROTEIN AD-016-RELATED"/>
    <property type="match status" value="1"/>
</dbReference>
<dbReference type="EMBL" id="JAHWGI010000085">
    <property type="protein sequence ID" value="KAK3909182.1"/>
    <property type="molecule type" value="Genomic_DNA"/>
</dbReference>
<comment type="caution">
    <text evidence="2">The sequence shown here is derived from an EMBL/GenBank/DDBJ whole genome shotgun (WGS) entry which is preliminary data.</text>
</comment>
<dbReference type="AlphaFoldDB" id="A0AAE1GUH4"/>
<dbReference type="GO" id="GO:0030041">
    <property type="term" value="P:actin filament polymerization"/>
    <property type="evidence" value="ECO:0007669"/>
    <property type="project" value="TreeGrafter"/>
</dbReference>
<dbReference type="GO" id="GO:0071203">
    <property type="term" value="C:WASH complex"/>
    <property type="evidence" value="ECO:0007669"/>
    <property type="project" value="InterPro"/>
</dbReference>
<organism evidence="2 3">
    <name type="scientific">Frankliniella fusca</name>
    <dbReference type="NCBI Taxonomy" id="407009"/>
    <lineage>
        <taxon>Eukaryota</taxon>
        <taxon>Metazoa</taxon>
        <taxon>Ecdysozoa</taxon>
        <taxon>Arthropoda</taxon>
        <taxon>Hexapoda</taxon>
        <taxon>Insecta</taxon>
        <taxon>Pterygota</taxon>
        <taxon>Neoptera</taxon>
        <taxon>Paraneoptera</taxon>
        <taxon>Thysanoptera</taxon>
        <taxon>Terebrantia</taxon>
        <taxon>Thripoidea</taxon>
        <taxon>Thripidae</taxon>
        <taxon>Frankliniella</taxon>
    </lineage>
</organism>
<dbReference type="InterPro" id="IPR019309">
    <property type="entry name" value="WASHC3"/>
</dbReference>
<evidence type="ECO:0000313" key="2">
    <source>
        <dbReference type="EMBL" id="KAK3909182.1"/>
    </source>
</evidence>
<name>A0AAE1GUH4_9NEOP</name>
<evidence type="ECO:0000256" key="1">
    <source>
        <dbReference type="ARBA" id="ARBA00006290"/>
    </source>
</evidence>
<reference evidence="2" key="2">
    <citation type="journal article" date="2023" name="BMC Genomics">
        <title>Pest status, molecular evolution, and epigenetic factors derived from the genome assembly of Frankliniella fusca, a thysanopteran phytovirus vector.</title>
        <authorList>
            <person name="Catto M.A."/>
            <person name="Labadie P.E."/>
            <person name="Jacobson A.L."/>
            <person name="Kennedy G.G."/>
            <person name="Srinivasan R."/>
            <person name="Hunt B.G."/>
        </authorList>
    </citation>
    <scope>NUCLEOTIDE SEQUENCE</scope>
    <source>
        <strain evidence="2">PL_HMW_Pooled</strain>
    </source>
</reference>
<accession>A0AAE1GUH4</accession>
<dbReference type="Proteomes" id="UP001219518">
    <property type="component" value="Unassembled WGS sequence"/>
</dbReference>
<dbReference type="PANTHER" id="PTHR13015:SF0">
    <property type="entry name" value="WASH COMPLEX SUBUNIT 3"/>
    <property type="match status" value="1"/>
</dbReference>